<dbReference type="GO" id="GO:0000155">
    <property type="term" value="F:phosphorelay sensor kinase activity"/>
    <property type="evidence" value="ECO:0007669"/>
    <property type="project" value="InterPro"/>
</dbReference>
<dbReference type="EMBL" id="KQ474088">
    <property type="protein sequence ID" value="KPV72275.1"/>
    <property type="molecule type" value="Genomic_DNA"/>
</dbReference>
<feature type="modified residue" description="4-aspartylphosphate" evidence="6">
    <location>
        <position position="1201"/>
    </location>
</feature>
<dbReference type="PRINTS" id="PR00344">
    <property type="entry name" value="BCTRLSENSOR"/>
</dbReference>
<evidence type="ECO:0000256" key="2">
    <source>
        <dbReference type="ARBA" id="ARBA00012438"/>
    </source>
</evidence>
<evidence type="ECO:0000256" key="5">
    <source>
        <dbReference type="ARBA" id="ARBA00022777"/>
    </source>
</evidence>
<evidence type="ECO:0000259" key="9">
    <source>
        <dbReference type="PROSITE" id="PS50110"/>
    </source>
</evidence>
<dbReference type="GO" id="GO:0009927">
    <property type="term" value="F:histidine phosphotransfer kinase activity"/>
    <property type="evidence" value="ECO:0007669"/>
    <property type="project" value="TreeGrafter"/>
</dbReference>
<feature type="compositionally biased region" description="Basic and acidic residues" evidence="7">
    <location>
        <begin position="65"/>
        <end position="85"/>
    </location>
</feature>
<dbReference type="InterPro" id="IPR004358">
    <property type="entry name" value="Sig_transdc_His_kin-like_C"/>
</dbReference>
<dbReference type="Pfam" id="PF00512">
    <property type="entry name" value="HisKA"/>
    <property type="match status" value="1"/>
</dbReference>
<evidence type="ECO:0000259" key="8">
    <source>
        <dbReference type="PROSITE" id="PS50109"/>
    </source>
</evidence>
<dbReference type="EC" id="2.7.13.3" evidence="2"/>
<feature type="compositionally biased region" description="Low complexity" evidence="7">
    <location>
        <begin position="419"/>
        <end position="441"/>
    </location>
</feature>
<name>A0A0P9EFZ7_RHOGW</name>
<feature type="region of interest" description="Disordered" evidence="7">
    <location>
        <begin position="477"/>
        <end position="520"/>
    </location>
</feature>
<dbReference type="InterPro" id="IPR003661">
    <property type="entry name" value="HisK_dim/P_dom"/>
</dbReference>
<feature type="domain" description="Response regulatory" evidence="9">
    <location>
        <begin position="1150"/>
        <end position="1273"/>
    </location>
</feature>
<evidence type="ECO:0000256" key="1">
    <source>
        <dbReference type="ARBA" id="ARBA00000085"/>
    </source>
</evidence>
<comment type="catalytic activity">
    <reaction evidence="1">
        <text>ATP + protein L-histidine = ADP + protein N-phospho-L-histidine.</text>
        <dbReference type="EC" id="2.7.13.3"/>
    </reaction>
</comment>
<keyword evidence="5" id="KW-0418">Kinase</keyword>
<dbReference type="SUPFAM" id="SSF52172">
    <property type="entry name" value="CheY-like"/>
    <property type="match status" value="1"/>
</dbReference>
<feature type="region of interest" description="Disordered" evidence="7">
    <location>
        <begin position="1"/>
        <end position="97"/>
    </location>
</feature>
<dbReference type="Gene3D" id="3.30.565.10">
    <property type="entry name" value="Histidine kinase-like ATPase, C-terminal domain"/>
    <property type="match status" value="1"/>
</dbReference>
<dbReference type="PANTHER" id="PTHR43047:SF72">
    <property type="entry name" value="OSMOSENSING HISTIDINE PROTEIN KINASE SLN1"/>
    <property type="match status" value="1"/>
</dbReference>
<dbReference type="Gene3D" id="1.10.287.130">
    <property type="match status" value="1"/>
</dbReference>
<keyword evidence="11" id="KW-1185">Reference proteome</keyword>
<feature type="region of interest" description="Disordered" evidence="7">
    <location>
        <begin position="1059"/>
        <end position="1097"/>
    </location>
</feature>
<dbReference type="SUPFAM" id="SSF47384">
    <property type="entry name" value="Homodimeric domain of signal transducing histidine kinase"/>
    <property type="match status" value="1"/>
</dbReference>
<dbReference type="GeneID" id="28978625"/>
<protein>
    <recommendedName>
        <fullName evidence="2">histidine kinase</fullName>
        <ecNumber evidence="2">2.7.13.3</ecNumber>
    </recommendedName>
</protein>
<dbReference type="Gene3D" id="3.40.50.2300">
    <property type="match status" value="1"/>
</dbReference>
<feature type="compositionally biased region" description="Low complexity" evidence="7">
    <location>
        <begin position="29"/>
        <end position="41"/>
    </location>
</feature>
<evidence type="ECO:0000313" key="10">
    <source>
        <dbReference type="EMBL" id="KPV72275.1"/>
    </source>
</evidence>
<dbReference type="InterPro" id="IPR011006">
    <property type="entry name" value="CheY-like_superfamily"/>
</dbReference>
<dbReference type="Proteomes" id="UP000053890">
    <property type="component" value="Unassembled WGS sequence"/>
</dbReference>
<feature type="compositionally biased region" description="Polar residues" evidence="7">
    <location>
        <begin position="1022"/>
        <end position="1032"/>
    </location>
</feature>
<dbReference type="InterPro" id="IPR005467">
    <property type="entry name" value="His_kinase_dom"/>
</dbReference>
<dbReference type="STRING" id="578459.A0A0P9EFZ7"/>
<feature type="compositionally biased region" description="Low complexity" evidence="7">
    <location>
        <begin position="1003"/>
        <end position="1019"/>
    </location>
</feature>
<dbReference type="PROSITE" id="PS50110">
    <property type="entry name" value="RESPONSE_REGULATORY"/>
    <property type="match status" value="1"/>
</dbReference>
<organism evidence="10 11">
    <name type="scientific">Rhodotorula graminis (strain WP1)</name>
    <dbReference type="NCBI Taxonomy" id="578459"/>
    <lineage>
        <taxon>Eukaryota</taxon>
        <taxon>Fungi</taxon>
        <taxon>Dikarya</taxon>
        <taxon>Basidiomycota</taxon>
        <taxon>Pucciniomycotina</taxon>
        <taxon>Microbotryomycetes</taxon>
        <taxon>Sporidiobolales</taxon>
        <taxon>Sporidiobolaceae</taxon>
        <taxon>Rhodotorula</taxon>
    </lineage>
</organism>
<dbReference type="InterPro" id="IPR003594">
    <property type="entry name" value="HATPase_dom"/>
</dbReference>
<proteinExistence type="predicted"/>
<dbReference type="CDD" id="cd00082">
    <property type="entry name" value="HisKA"/>
    <property type="match status" value="1"/>
</dbReference>
<evidence type="ECO:0000256" key="3">
    <source>
        <dbReference type="ARBA" id="ARBA00022553"/>
    </source>
</evidence>
<dbReference type="SUPFAM" id="SSF55874">
    <property type="entry name" value="ATPase domain of HSP90 chaperone/DNA topoisomerase II/histidine kinase"/>
    <property type="match status" value="1"/>
</dbReference>
<dbReference type="InterPro" id="IPR036890">
    <property type="entry name" value="HATPase_C_sf"/>
</dbReference>
<dbReference type="PANTHER" id="PTHR43047">
    <property type="entry name" value="TWO-COMPONENT HISTIDINE PROTEIN KINASE"/>
    <property type="match status" value="1"/>
</dbReference>
<feature type="region of interest" description="Disordered" evidence="7">
    <location>
        <begin position="403"/>
        <end position="441"/>
    </location>
</feature>
<feature type="compositionally biased region" description="Low complexity" evidence="7">
    <location>
        <begin position="49"/>
        <end position="64"/>
    </location>
</feature>
<evidence type="ECO:0000256" key="6">
    <source>
        <dbReference type="PROSITE-ProRule" id="PRU00169"/>
    </source>
</evidence>
<feature type="compositionally biased region" description="Low complexity" evidence="7">
    <location>
        <begin position="539"/>
        <end position="566"/>
    </location>
</feature>
<evidence type="ECO:0000256" key="4">
    <source>
        <dbReference type="ARBA" id="ARBA00022679"/>
    </source>
</evidence>
<keyword evidence="3 6" id="KW-0597">Phosphoprotein</keyword>
<dbReference type="SMART" id="SM00448">
    <property type="entry name" value="REC"/>
    <property type="match status" value="1"/>
</dbReference>
<sequence length="1289" mass="137842">MDDGRARRRPADPPPALSFVLQAPPADGAPLARRPASPAASVHLPSPSPSRSTSAKRAPSSARRASSENHRHAPGETARDERDGANDGDGGDAAEESLADWMARYRVGMAGPSDETPVPPPAIRAILEGRDNLSPSASSGRESPLSLGSVESPRSSVSSLPSINSLTAASLLDFYRRKGHFPAPPGPYEEERLRLAHKYGLDQPVRRKAIDRICALAKAYFRTQSVVISLTFDDHQVLGAERGWGGDEPGLDVPPRPLTMEPAFCTHAMAASYRDPKAVFIVGDADQDWRFKKNPYTIGNGGGLAFYAAANVSLPVAPSSRKTVDGLTLPASLASGALCLIDPIPRAPSDFAPEDRVILGDFAEMISREFQLGFEQRRREQEAKQSEFIDSFLRKALVLPSQGEALRPPEPSVSPPSTPTGAPTPAADAPSTPPAASTSSPETLFQLAARHLRILTNAGSAAILDLRALRTSSVYTSLHHPQQQHARHYFSSSSTKPAPSSPRRDTLNHGPAGMPTSESLGSHFWRVAGETSMNGAALPTSPTSPQSPRSPSGPTSSIGGRSTTGPLPGRVALMGAEGDVEWLRVFEEARTSRREGALAQATEEVLQACQEEMASSPENSFVDAEPFAAASFLPPTLASSSACIPVFDTDGSPIVLIVLTSGEKWFSFEPTDRRFAGSVGAIVVGSLLRQRALEADMAKLRFVSHVSHELRTPLHGCNSQIELIREFASPDELRKLAPLLDTADVCLESLSDVLNDTLDFSKLSQSLSTSPEEQAEYRRRAFVVSDLGALVEGVTKSTWVRKQRVDAVTADLAKVVEGEKNVDLVLELEERAGGWQAMIDVGGLKRVLLNLVGNALKFTVAGEVKISLKEVGILPAPAPSTPGALLPLERRLVSISVRDTGIGMSDDFIRARRYLIPFIQADPFSSGAGLGLSIVDSIVKRMGGKLDVASQLGLGTAITVTLPLDFTIHHSSPLVPPSLPRIVRRNISEELSRLLRPHPHEPTPQSSTSTSAQAAPLAPGRQRSTTLSSGSGNIAVPAGLSKAASPIEELSFDEAVSAMHASLESPHPSPSSAPGDAKRTRRPSMRRLDEPHRQVSARAVEDDLAVEAAKLSLSGVGDKARIVTPMKDPLLPSPPLEEPPSPGFRRKKVRVLIAEDNPIARNILVKLLTGKNIAFSAAEDGQEALDLFLAGEGTFTLFLCDVQMPRMDGIEASTQVRRVEAERGWEPLRIIALTGLSNDAEMQAALGQNGPVDKWVVKGGRSLRIILEEVATMQRLLDEAEAEGASPRV</sequence>
<feature type="compositionally biased region" description="Pro residues" evidence="7">
    <location>
        <begin position="408"/>
        <end position="418"/>
    </location>
</feature>
<gene>
    <name evidence="10" type="ORF">RHOBADRAFT_56088</name>
</gene>
<feature type="region of interest" description="Disordered" evidence="7">
    <location>
        <begin position="533"/>
        <end position="571"/>
    </location>
</feature>
<dbReference type="Pfam" id="PF00072">
    <property type="entry name" value="Response_reg"/>
    <property type="match status" value="1"/>
</dbReference>
<feature type="compositionally biased region" description="Low complexity" evidence="7">
    <location>
        <begin position="145"/>
        <end position="160"/>
    </location>
</feature>
<dbReference type="InterPro" id="IPR001789">
    <property type="entry name" value="Sig_transdc_resp-reg_receiver"/>
</dbReference>
<feature type="domain" description="Histidine kinase" evidence="8">
    <location>
        <begin position="705"/>
        <end position="966"/>
    </location>
</feature>
<dbReference type="CDD" id="cd17546">
    <property type="entry name" value="REC_hyHK_CKI1_RcsC-like"/>
    <property type="match status" value="1"/>
</dbReference>
<evidence type="ECO:0000313" key="11">
    <source>
        <dbReference type="Proteomes" id="UP000053890"/>
    </source>
</evidence>
<feature type="region of interest" description="Disordered" evidence="7">
    <location>
        <begin position="995"/>
        <end position="1032"/>
    </location>
</feature>
<dbReference type="Pfam" id="PF02518">
    <property type="entry name" value="HATPase_c"/>
    <property type="match status" value="1"/>
</dbReference>
<accession>A0A0P9EFZ7</accession>
<feature type="region of interest" description="Disordered" evidence="7">
    <location>
        <begin position="132"/>
        <end position="160"/>
    </location>
</feature>
<dbReference type="OrthoDB" id="60033at2759"/>
<reference evidence="10 11" key="1">
    <citation type="journal article" date="2015" name="Front. Microbiol.">
        <title>Genome sequence of the plant growth promoting endophytic yeast Rhodotorula graminis WP1.</title>
        <authorList>
            <person name="Firrincieli A."/>
            <person name="Otillar R."/>
            <person name="Salamov A."/>
            <person name="Schmutz J."/>
            <person name="Khan Z."/>
            <person name="Redman R.S."/>
            <person name="Fleck N.D."/>
            <person name="Lindquist E."/>
            <person name="Grigoriev I.V."/>
            <person name="Doty S.L."/>
        </authorList>
    </citation>
    <scope>NUCLEOTIDE SEQUENCE [LARGE SCALE GENOMIC DNA]</scope>
    <source>
        <strain evidence="10 11">WP1</strain>
    </source>
</reference>
<dbReference type="SMART" id="SM00387">
    <property type="entry name" value="HATPase_c"/>
    <property type="match status" value="1"/>
</dbReference>
<dbReference type="RefSeq" id="XP_018268324.1">
    <property type="nucleotide sequence ID" value="XM_018418177.1"/>
</dbReference>
<dbReference type="InterPro" id="IPR036097">
    <property type="entry name" value="HisK_dim/P_sf"/>
</dbReference>
<evidence type="ECO:0000256" key="7">
    <source>
        <dbReference type="SAM" id="MobiDB-lite"/>
    </source>
</evidence>
<dbReference type="SMART" id="SM00388">
    <property type="entry name" value="HisKA"/>
    <property type="match status" value="1"/>
</dbReference>
<dbReference type="GO" id="GO:0005886">
    <property type="term" value="C:plasma membrane"/>
    <property type="evidence" value="ECO:0007669"/>
    <property type="project" value="TreeGrafter"/>
</dbReference>
<keyword evidence="4" id="KW-0808">Transferase</keyword>
<dbReference type="PROSITE" id="PS50109">
    <property type="entry name" value="HIS_KIN"/>
    <property type="match status" value="1"/>
</dbReference>